<dbReference type="GO" id="GO:0008081">
    <property type="term" value="F:phosphoric diester hydrolase activity"/>
    <property type="evidence" value="ECO:0007669"/>
    <property type="project" value="UniProtKB-ARBA"/>
</dbReference>
<dbReference type="OrthoDB" id="9764808at2"/>
<dbReference type="InterPro" id="IPR037522">
    <property type="entry name" value="HD_GYP_dom"/>
</dbReference>
<evidence type="ECO:0000259" key="1">
    <source>
        <dbReference type="PROSITE" id="PS51832"/>
    </source>
</evidence>
<evidence type="ECO:0000313" key="3">
    <source>
        <dbReference type="Proteomes" id="UP000318126"/>
    </source>
</evidence>
<sequence length="394" mass="44305">MIVEQDISNVRVGMYVLDIAFPKGQFHLTKASWLESESVIEGLKNRGVQRLLIDMSKTREASVMMSQVIAAPVVETITPSFAEQVARARVVFDESKNIQKKLFHAAKNGHELDLASVNKVTDESIDMIFKNPDALSCVLNIRHKDEYLLEHSVAVSVLMTMFAFHMKLSKEIVSQLAIGAFLHDVGKIMIPDAILNKPGKLNDKEFAIMQSHAMHSIKIIRKTPGVSAISHEVAALHHEKLNGEGYPNGIKGKEISMYGRMISICDIYDALTSSRCYKEGYSQVKSFSILRALAKENQLDEKLVDRFIQCLGVYPVGALVQLDSNRLAIVEGHNLQNPVRPRVKAFYRLDPKQFEVAQDIDLSAMETEHIVKCVRADEFDLDMEQIIEFLTYEG</sequence>
<dbReference type="SUPFAM" id="SSF109604">
    <property type="entry name" value="HD-domain/PDEase-like"/>
    <property type="match status" value="1"/>
</dbReference>
<dbReference type="InterPro" id="IPR003607">
    <property type="entry name" value="HD/PDEase_dom"/>
</dbReference>
<evidence type="ECO:0000313" key="2">
    <source>
        <dbReference type="EMBL" id="TRY12879.1"/>
    </source>
</evidence>
<keyword evidence="3" id="KW-1185">Reference proteome</keyword>
<dbReference type="AlphaFoldDB" id="A0A553JKA4"/>
<dbReference type="PANTHER" id="PTHR43155:SF2">
    <property type="entry name" value="CYCLIC DI-GMP PHOSPHODIESTERASE PA4108"/>
    <property type="match status" value="1"/>
</dbReference>
<name>A0A553JKA4_SHEHA</name>
<organism evidence="2 3">
    <name type="scientific">Shewanella hanedai</name>
    <name type="common">Alteromonas hanedai</name>
    <dbReference type="NCBI Taxonomy" id="25"/>
    <lineage>
        <taxon>Bacteria</taxon>
        <taxon>Pseudomonadati</taxon>
        <taxon>Pseudomonadota</taxon>
        <taxon>Gammaproteobacteria</taxon>
        <taxon>Alteromonadales</taxon>
        <taxon>Shewanellaceae</taxon>
        <taxon>Shewanella</taxon>
    </lineage>
</organism>
<dbReference type="EMBL" id="VKGK01000025">
    <property type="protein sequence ID" value="TRY12879.1"/>
    <property type="molecule type" value="Genomic_DNA"/>
</dbReference>
<dbReference type="RefSeq" id="WP_144041596.1">
    <property type="nucleotide sequence ID" value="NZ_BMPL01000023.1"/>
</dbReference>
<dbReference type="Pfam" id="PF13487">
    <property type="entry name" value="HD_5"/>
    <property type="match status" value="1"/>
</dbReference>
<dbReference type="Pfam" id="PF11871">
    <property type="entry name" value="DUF3391"/>
    <property type="match status" value="1"/>
</dbReference>
<dbReference type="Gene3D" id="1.10.3210.10">
    <property type="entry name" value="Hypothetical protein af1432"/>
    <property type="match status" value="1"/>
</dbReference>
<dbReference type="PANTHER" id="PTHR43155">
    <property type="entry name" value="CYCLIC DI-GMP PHOSPHODIESTERASE PA4108-RELATED"/>
    <property type="match status" value="1"/>
</dbReference>
<feature type="domain" description="HD-GYP" evidence="1">
    <location>
        <begin position="126"/>
        <end position="323"/>
    </location>
</feature>
<proteinExistence type="predicted"/>
<comment type="caution">
    <text evidence="2">The sequence shown here is derived from an EMBL/GenBank/DDBJ whole genome shotgun (WGS) entry which is preliminary data.</text>
</comment>
<dbReference type="InterPro" id="IPR021812">
    <property type="entry name" value="DUF3391"/>
</dbReference>
<dbReference type="Proteomes" id="UP000318126">
    <property type="component" value="Unassembled WGS sequence"/>
</dbReference>
<protein>
    <submittedName>
        <fullName evidence="2">HD-GYP domain-containing protein</fullName>
    </submittedName>
</protein>
<reference evidence="3" key="1">
    <citation type="submission" date="2019-07" db="EMBL/GenBank/DDBJ databases">
        <title>Shewanella sp. YLB-08 draft genomic sequence.</title>
        <authorList>
            <person name="Yu L."/>
        </authorList>
    </citation>
    <scope>NUCLEOTIDE SEQUENCE [LARGE SCALE GENOMIC DNA]</scope>
    <source>
        <strain evidence="3">JCM 20706</strain>
    </source>
</reference>
<accession>A0A553JKA4</accession>
<dbReference type="CDD" id="cd00077">
    <property type="entry name" value="HDc"/>
    <property type="match status" value="1"/>
</dbReference>
<dbReference type="SMART" id="SM00471">
    <property type="entry name" value="HDc"/>
    <property type="match status" value="1"/>
</dbReference>
<dbReference type="PROSITE" id="PS51832">
    <property type="entry name" value="HD_GYP"/>
    <property type="match status" value="1"/>
</dbReference>
<gene>
    <name evidence="2" type="ORF">FN961_18170</name>
</gene>